<organism evidence="1 2">
    <name type="scientific">Clostridium hominis</name>
    <dbReference type="NCBI Taxonomy" id="2763036"/>
    <lineage>
        <taxon>Bacteria</taxon>
        <taxon>Bacillati</taxon>
        <taxon>Bacillota</taxon>
        <taxon>Clostridia</taxon>
        <taxon>Eubacteriales</taxon>
        <taxon>Clostridiaceae</taxon>
        <taxon>Clostridium</taxon>
    </lineage>
</organism>
<reference evidence="1 2" key="1">
    <citation type="submission" date="2020-08" db="EMBL/GenBank/DDBJ databases">
        <title>Genome public.</title>
        <authorList>
            <person name="Liu C."/>
            <person name="Sun Q."/>
        </authorList>
    </citation>
    <scope>NUCLEOTIDE SEQUENCE [LARGE SCALE GENOMIC DNA]</scope>
    <source>
        <strain evidence="1 2">NSJ-6</strain>
    </source>
</reference>
<comment type="caution">
    <text evidence="1">The sequence shown here is derived from an EMBL/GenBank/DDBJ whole genome shotgun (WGS) entry which is preliminary data.</text>
</comment>
<evidence type="ECO:0000313" key="1">
    <source>
        <dbReference type="EMBL" id="MBC5628134.1"/>
    </source>
</evidence>
<name>A0ABR7D9R7_9CLOT</name>
<keyword evidence="2" id="KW-1185">Reference proteome</keyword>
<dbReference type="Proteomes" id="UP000596929">
    <property type="component" value="Unassembled WGS sequence"/>
</dbReference>
<accession>A0ABR7D9R7</accession>
<gene>
    <name evidence="1" type="ORF">H8S20_04415</name>
</gene>
<sequence>MQKVHNSVDEICITAIEKWISGFTLTDHCEVDLYKWEDMHRVDNSFYKLKL</sequence>
<protein>
    <submittedName>
        <fullName evidence="1">Uncharacterized protein</fullName>
    </submittedName>
</protein>
<evidence type="ECO:0000313" key="2">
    <source>
        <dbReference type="Proteomes" id="UP000596929"/>
    </source>
</evidence>
<proteinExistence type="predicted"/>
<dbReference type="EMBL" id="JACOOO010000004">
    <property type="protein sequence ID" value="MBC5628134.1"/>
    <property type="molecule type" value="Genomic_DNA"/>
</dbReference>
<dbReference type="RefSeq" id="WP_186859381.1">
    <property type="nucleotide sequence ID" value="NZ_JACOOO010000004.1"/>
</dbReference>